<evidence type="ECO:0000313" key="5">
    <source>
        <dbReference type="EMBL" id="CAI5786639.1"/>
    </source>
</evidence>
<gene>
    <name evidence="5" type="ORF">PODLI_1B008988</name>
</gene>
<dbReference type="InterPro" id="IPR016187">
    <property type="entry name" value="CTDL_fold"/>
</dbReference>
<evidence type="ECO:0000256" key="2">
    <source>
        <dbReference type="ARBA" id="ARBA00022525"/>
    </source>
</evidence>
<dbReference type="PANTHER" id="PTHR22803">
    <property type="entry name" value="MANNOSE, PHOSPHOLIPASE, LECTIN RECEPTOR RELATED"/>
    <property type="match status" value="1"/>
</dbReference>
<organism evidence="5 6">
    <name type="scientific">Podarcis lilfordi</name>
    <name type="common">Lilford's wall lizard</name>
    <dbReference type="NCBI Taxonomy" id="74358"/>
    <lineage>
        <taxon>Eukaryota</taxon>
        <taxon>Metazoa</taxon>
        <taxon>Chordata</taxon>
        <taxon>Craniata</taxon>
        <taxon>Vertebrata</taxon>
        <taxon>Euteleostomi</taxon>
        <taxon>Lepidosauria</taxon>
        <taxon>Squamata</taxon>
        <taxon>Bifurcata</taxon>
        <taxon>Unidentata</taxon>
        <taxon>Episquamata</taxon>
        <taxon>Laterata</taxon>
        <taxon>Lacertibaenia</taxon>
        <taxon>Lacertidae</taxon>
        <taxon>Podarcis</taxon>
    </lineage>
</organism>
<dbReference type="Proteomes" id="UP001178461">
    <property type="component" value="Chromosome 10"/>
</dbReference>
<evidence type="ECO:0000256" key="3">
    <source>
        <dbReference type="ARBA" id="ARBA00023157"/>
    </source>
</evidence>
<dbReference type="InterPro" id="IPR016186">
    <property type="entry name" value="C-type_lectin-like/link_sf"/>
</dbReference>
<reference evidence="5" key="1">
    <citation type="submission" date="2022-12" db="EMBL/GenBank/DDBJ databases">
        <authorList>
            <person name="Alioto T."/>
            <person name="Alioto T."/>
            <person name="Gomez Garrido J."/>
        </authorList>
    </citation>
    <scope>NUCLEOTIDE SEQUENCE</scope>
</reference>
<accession>A0AA35PFS0</accession>
<dbReference type="SMART" id="SM00034">
    <property type="entry name" value="CLECT"/>
    <property type="match status" value="1"/>
</dbReference>
<dbReference type="InterPro" id="IPR001304">
    <property type="entry name" value="C-type_lectin-like"/>
</dbReference>
<dbReference type="GO" id="GO:0005576">
    <property type="term" value="C:extracellular region"/>
    <property type="evidence" value="ECO:0007669"/>
    <property type="project" value="UniProtKB-SubCell"/>
</dbReference>
<evidence type="ECO:0000256" key="1">
    <source>
        <dbReference type="ARBA" id="ARBA00004613"/>
    </source>
</evidence>
<dbReference type="Pfam" id="PF00059">
    <property type="entry name" value="Lectin_C"/>
    <property type="match status" value="1"/>
</dbReference>
<sequence length="134" mass="14808">MFFEKSCYGLFNQVPLKFTEAEKQCQSSGGNGHLASIMNGQEMSVVAAYVKDLYKAGKPVWIGLHSYDLPKSKAWKWTDSSVVSYHNWAPGQPSQASGDELCVELMAGDYLTWKAAPCTGKHPFLCRAPLEKKG</sequence>
<protein>
    <recommendedName>
        <fullName evidence="4">C-type lectin domain-containing protein</fullName>
    </recommendedName>
</protein>
<dbReference type="InterPro" id="IPR050111">
    <property type="entry name" value="C-type_lectin/snaclec_domain"/>
</dbReference>
<dbReference type="AlphaFoldDB" id="A0AA35PFS0"/>
<dbReference type="PROSITE" id="PS50041">
    <property type="entry name" value="C_TYPE_LECTIN_2"/>
    <property type="match status" value="1"/>
</dbReference>
<name>A0AA35PFS0_9SAUR</name>
<feature type="domain" description="C-type lectin" evidence="4">
    <location>
        <begin position="3"/>
        <end position="127"/>
    </location>
</feature>
<dbReference type="SUPFAM" id="SSF56436">
    <property type="entry name" value="C-type lectin-like"/>
    <property type="match status" value="1"/>
</dbReference>
<keyword evidence="6" id="KW-1185">Reference proteome</keyword>
<dbReference type="EMBL" id="OX395135">
    <property type="protein sequence ID" value="CAI5786639.1"/>
    <property type="molecule type" value="Genomic_DNA"/>
</dbReference>
<keyword evidence="2" id="KW-0964">Secreted</keyword>
<proteinExistence type="predicted"/>
<dbReference type="Gene3D" id="3.10.100.10">
    <property type="entry name" value="Mannose-Binding Protein A, subunit A"/>
    <property type="match status" value="1"/>
</dbReference>
<comment type="subcellular location">
    <subcellularLocation>
        <location evidence="1">Secreted</location>
    </subcellularLocation>
</comment>
<evidence type="ECO:0000313" key="6">
    <source>
        <dbReference type="Proteomes" id="UP001178461"/>
    </source>
</evidence>
<keyword evidence="3" id="KW-1015">Disulfide bond</keyword>
<dbReference type="PRINTS" id="PR01504">
    <property type="entry name" value="PNCREATITSAP"/>
</dbReference>
<evidence type="ECO:0000259" key="4">
    <source>
        <dbReference type="PROSITE" id="PS50041"/>
    </source>
</evidence>